<reference evidence="3" key="1">
    <citation type="journal article" date="2019" name="Int. J. Syst. Evol. Microbiol.">
        <title>The Global Catalogue of Microorganisms (GCM) 10K type strain sequencing project: providing services to taxonomists for standard genome sequencing and annotation.</title>
        <authorList>
            <consortium name="The Broad Institute Genomics Platform"/>
            <consortium name="The Broad Institute Genome Sequencing Center for Infectious Disease"/>
            <person name="Wu L."/>
            <person name="Ma J."/>
        </authorList>
    </citation>
    <scope>NUCLEOTIDE SEQUENCE [LARGE SCALE GENOMIC DNA]</scope>
    <source>
        <strain evidence="3">KCTC 42644</strain>
    </source>
</reference>
<feature type="chain" id="PRO_5045416508" description="Lipoprotein" evidence="1">
    <location>
        <begin position="18"/>
        <end position="132"/>
    </location>
</feature>
<proteinExistence type="predicted"/>
<evidence type="ECO:0008006" key="4">
    <source>
        <dbReference type="Google" id="ProtNLM"/>
    </source>
</evidence>
<sequence>MMKLVAALPAVVLLALAACDAPPRPPVPGPEARKLVDTQTLAYAECIETGAETAALGRSPGLVVGEVVRACQPQREALADAIEKFHAIGHPSFTPEQTEVVAEASIQQLEPQIRNDAIAIYVSRGVDQQKAQ</sequence>
<dbReference type="RefSeq" id="WP_380859400.1">
    <property type="nucleotide sequence ID" value="NZ_JBHRXV010000004.1"/>
</dbReference>
<evidence type="ECO:0000313" key="2">
    <source>
        <dbReference type="EMBL" id="MFC3712473.1"/>
    </source>
</evidence>
<accession>A0ABV7X9S9</accession>
<dbReference type="EMBL" id="JBHRXV010000004">
    <property type="protein sequence ID" value="MFC3712473.1"/>
    <property type="molecule type" value="Genomic_DNA"/>
</dbReference>
<dbReference type="Proteomes" id="UP001595615">
    <property type="component" value="Unassembled WGS sequence"/>
</dbReference>
<keyword evidence="1" id="KW-0732">Signal</keyword>
<feature type="signal peptide" evidence="1">
    <location>
        <begin position="1"/>
        <end position="17"/>
    </location>
</feature>
<organism evidence="2 3">
    <name type="scientific">Sphingoaurantiacus capsulatus</name>
    <dbReference type="NCBI Taxonomy" id="1771310"/>
    <lineage>
        <taxon>Bacteria</taxon>
        <taxon>Pseudomonadati</taxon>
        <taxon>Pseudomonadota</taxon>
        <taxon>Alphaproteobacteria</taxon>
        <taxon>Sphingomonadales</taxon>
        <taxon>Sphingosinicellaceae</taxon>
        <taxon>Sphingoaurantiacus</taxon>
    </lineage>
</organism>
<dbReference type="PROSITE" id="PS51257">
    <property type="entry name" value="PROKAR_LIPOPROTEIN"/>
    <property type="match status" value="1"/>
</dbReference>
<protein>
    <recommendedName>
        <fullName evidence="4">Lipoprotein</fullName>
    </recommendedName>
</protein>
<evidence type="ECO:0000313" key="3">
    <source>
        <dbReference type="Proteomes" id="UP001595615"/>
    </source>
</evidence>
<evidence type="ECO:0000256" key="1">
    <source>
        <dbReference type="SAM" id="SignalP"/>
    </source>
</evidence>
<name>A0ABV7X9S9_9SPHN</name>
<keyword evidence="3" id="KW-1185">Reference proteome</keyword>
<comment type="caution">
    <text evidence="2">The sequence shown here is derived from an EMBL/GenBank/DDBJ whole genome shotgun (WGS) entry which is preliminary data.</text>
</comment>
<gene>
    <name evidence="2" type="ORF">ACFOMD_07830</name>
</gene>